<name>A0A5P1FRK1_ASPOF</name>
<dbReference type="OMA" id="TTQSHEA"/>
<proteinExistence type="predicted"/>
<dbReference type="PANTHER" id="PTHR48048">
    <property type="entry name" value="GLYCOSYLTRANSFERASE"/>
    <property type="match status" value="1"/>
</dbReference>
<keyword evidence="3" id="KW-1185">Reference proteome</keyword>
<dbReference type="AlphaFoldDB" id="A0A5P1FRK1"/>
<sequence>MSSIVLYPSPGMGHLVSMIELGKLLTTHNLSVTILIVDPPYNTGSTAPFIASVASADPSITFHRLPAVSLPSDISSANHEFLAFETLRLSNPNLKDFLLSTKNVRALVVDFFCACVLDIVDELEIPCYCFYTSGAGALACFLNFPSLHLSISTSFKDLGHTLINIPGVPSIPADHMPLPMMDNSDDAYKGFLDLARSLFRYDGILINTFSSLEPKALDAINKGLCSAGQNTTPPPIYPIGPLITSNARAQSNNSDCLNWLDTQPDNSVVFLCFGSLGLFSAGQLKQIAIGLERSGQRFLWVVRSPPSEHPTMKYEAPPEPKLDELLPEGFTERMSDIGLVVKSWVPQVEVLNHRAVGGFVTHCGWNSVLEAVCSGKAMVAWPLYAEQRWNKVFLVEEFKLAGEMRGFEEGMVTAEEVEERVRWLMESEEGEELKRRTAAVRKAAKAAAGEAGSSYRELEQLVKIWGKTAE</sequence>
<gene>
    <name evidence="2" type="ORF">A4U43_C01F13360</name>
</gene>
<dbReference type="CDD" id="cd03784">
    <property type="entry name" value="GT1_Gtf-like"/>
    <property type="match status" value="1"/>
</dbReference>
<dbReference type="EMBL" id="CM007381">
    <property type="protein sequence ID" value="ONK80057.1"/>
    <property type="molecule type" value="Genomic_DNA"/>
</dbReference>
<dbReference type="FunFam" id="3.40.50.2000:FF:000020">
    <property type="entry name" value="Glycosyltransferase"/>
    <property type="match status" value="1"/>
</dbReference>
<dbReference type="OrthoDB" id="5835829at2759"/>
<dbReference type="GO" id="GO:0035251">
    <property type="term" value="F:UDP-glucosyltransferase activity"/>
    <property type="evidence" value="ECO:0007669"/>
    <property type="project" value="InterPro"/>
</dbReference>
<dbReference type="InterPro" id="IPR050481">
    <property type="entry name" value="UDP-glycosyltransf_plant"/>
</dbReference>
<reference evidence="3" key="1">
    <citation type="journal article" date="2017" name="Nat. Commun.">
        <title>The asparagus genome sheds light on the origin and evolution of a young Y chromosome.</title>
        <authorList>
            <person name="Harkess A."/>
            <person name="Zhou J."/>
            <person name="Xu C."/>
            <person name="Bowers J.E."/>
            <person name="Van der Hulst R."/>
            <person name="Ayyampalayam S."/>
            <person name="Mercati F."/>
            <person name="Riccardi P."/>
            <person name="McKain M.R."/>
            <person name="Kakrana A."/>
            <person name="Tang H."/>
            <person name="Ray J."/>
            <person name="Groenendijk J."/>
            <person name="Arikit S."/>
            <person name="Mathioni S.M."/>
            <person name="Nakano M."/>
            <person name="Shan H."/>
            <person name="Telgmann-Rauber A."/>
            <person name="Kanno A."/>
            <person name="Yue Z."/>
            <person name="Chen H."/>
            <person name="Li W."/>
            <person name="Chen Y."/>
            <person name="Xu X."/>
            <person name="Zhang Y."/>
            <person name="Luo S."/>
            <person name="Chen H."/>
            <person name="Gao J."/>
            <person name="Mao Z."/>
            <person name="Pires J.C."/>
            <person name="Luo M."/>
            <person name="Kudrna D."/>
            <person name="Wing R.A."/>
            <person name="Meyers B.C."/>
            <person name="Yi K."/>
            <person name="Kong H."/>
            <person name="Lavrijsen P."/>
            <person name="Sunseri F."/>
            <person name="Falavigna A."/>
            <person name="Ye Y."/>
            <person name="Leebens-Mack J.H."/>
            <person name="Chen G."/>
        </authorList>
    </citation>
    <scope>NUCLEOTIDE SEQUENCE [LARGE SCALE GENOMIC DNA]</scope>
    <source>
        <strain evidence="3">cv. DH0086</strain>
    </source>
</reference>
<protein>
    <recommendedName>
        <fullName evidence="4">Glycosyltransferase</fullName>
    </recommendedName>
</protein>
<evidence type="ECO:0000256" key="1">
    <source>
        <dbReference type="ARBA" id="ARBA00022679"/>
    </source>
</evidence>
<dbReference type="FunFam" id="3.40.50.2000:FF:000095">
    <property type="entry name" value="Glycosyltransferase"/>
    <property type="match status" value="1"/>
</dbReference>
<dbReference type="Gene3D" id="3.40.50.2000">
    <property type="entry name" value="Glycogen Phosphorylase B"/>
    <property type="match status" value="2"/>
</dbReference>
<accession>A0A5P1FRK1</accession>
<dbReference type="Gramene" id="ONK80057">
    <property type="protein sequence ID" value="ONK80057"/>
    <property type="gene ID" value="A4U43_C01F13360"/>
</dbReference>
<evidence type="ECO:0000313" key="2">
    <source>
        <dbReference type="EMBL" id="ONK80057.1"/>
    </source>
</evidence>
<keyword evidence="1" id="KW-0808">Transferase</keyword>
<evidence type="ECO:0008006" key="4">
    <source>
        <dbReference type="Google" id="ProtNLM"/>
    </source>
</evidence>
<evidence type="ECO:0000313" key="3">
    <source>
        <dbReference type="Proteomes" id="UP000243459"/>
    </source>
</evidence>
<dbReference type="Proteomes" id="UP000243459">
    <property type="component" value="Chromosome 1"/>
</dbReference>
<dbReference type="PANTHER" id="PTHR48048:SF89">
    <property type="entry name" value="GLYCOSYLTRANSFERASE"/>
    <property type="match status" value="1"/>
</dbReference>
<organism evidence="2 3">
    <name type="scientific">Asparagus officinalis</name>
    <name type="common">Garden asparagus</name>
    <dbReference type="NCBI Taxonomy" id="4686"/>
    <lineage>
        <taxon>Eukaryota</taxon>
        <taxon>Viridiplantae</taxon>
        <taxon>Streptophyta</taxon>
        <taxon>Embryophyta</taxon>
        <taxon>Tracheophyta</taxon>
        <taxon>Spermatophyta</taxon>
        <taxon>Magnoliopsida</taxon>
        <taxon>Liliopsida</taxon>
        <taxon>Asparagales</taxon>
        <taxon>Asparagaceae</taxon>
        <taxon>Asparagoideae</taxon>
        <taxon>Asparagus</taxon>
    </lineage>
</organism>
<dbReference type="InterPro" id="IPR002213">
    <property type="entry name" value="UDP_glucos_trans"/>
</dbReference>
<dbReference type="SUPFAM" id="SSF53756">
    <property type="entry name" value="UDP-Glycosyltransferase/glycogen phosphorylase"/>
    <property type="match status" value="1"/>
</dbReference>
<dbReference type="Pfam" id="PF00201">
    <property type="entry name" value="UDPGT"/>
    <property type="match status" value="1"/>
</dbReference>